<dbReference type="GO" id="GO:0004725">
    <property type="term" value="F:protein tyrosine phosphatase activity"/>
    <property type="evidence" value="ECO:0007669"/>
    <property type="project" value="UniProtKB-EC"/>
</dbReference>
<dbReference type="InterPro" id="IPR029021">
    <property type="entry name" value="Prot-tyrosine_phosphatase-like"/>
</dbReference>
<evidence type="ECO:0000259" key="7">
    <source>
        <dbReference type="PROSITE" id="PS50055"/>
    </source>
</evidence>
<dbReference type="InterPro" id="IPR000387">
    <property type="entry name" value="Tyr_Pase_dom"/>
</dbReference>
<evidence type="ECO:0000256" key="3">
    <source>
        <dbReference type="ARBA" id="ARBA00022801"/>
    </source>
</evidence>
<sequence length="387" mass="44716">FKIIDDTIQQNNTDYYLECQNLYQYKPINHDFGPFNLSQFYDFFKLIDEKYQYCKTSNINLVCYCSSDGQILSNALCLVCSYCVVHQNINPNEINQQIQKLKMQPQPFRDISIGQCPFFLSTLDIMNSFNSAIRSNLFPGEFSSEKYNQLLKPENGMISEIIKNKLFACPSPIEPGHVLYKSQPLPPEIFVKTFKQLGVTALIRLNDSYYQKNEFINNGIHHYDLNYPDGSVPNDEQIQRFFQILDMEQSVVVHCMAGLGRTGTLICLELIRNYNFTARESIAWTRICRYGSVSGQQQVFICSIEDKVKNNEFVKKKKKIIIQKVDVAEVRQDTLPRQIIKSNTQADVSPSRVIRGVIKKKPRVTSQSTKFDNSLPPLRSKFQSRLK</sequence>
<evidence type="ECO:0000256" key="5">
    <source>
        <dbReference type="SAM" id="MobiDB-lite"/>
    </source>
</evidence>
<evidence type="ECO:0000256" key="2">
    <source>
        <dbReference type="ARBA" id="ARBA00013064"/>
    </source>
</evidence>
<dbReference type="PROSITE" id="PS50056">
    <property type="entry name" value="TYR_PHOSPHATASE_2"/>
    <property type="match status" value="1"/>
</dbReference>
<dbReference type="InterPro" id="IPR016130">
    <property type="entry name" value="Tyr_Pase_AS"/>
</dbReference>
<dbReference type="InterPro" id="IPR020422">
    <property type="entry name" value="TYR_PHOSPHATASE_DUAL_dom"/>
</dbReference>
<dbReference type="FunFam" id="3.90.190.10:FF:000006">
    <property type="entry name" value="Dual specificity protein phosphatase CDC14B"/>
    <property type="match status" value="1"/>
</dbReference>
<dbReference type="InterPro" id="IPR003595">
    <property type="entry name" value="Tyr_Pase_cat"/>
</dbReference>
<dbReference type="PROSITE" id="PS50054">
    <property type="entry name" value="TYR_PHOSPHATASE_DUAL"/>
    <property type="match status" value="1"/>
</dbReference>
<dbReference type="InterPro" id="IPR000242">
    <property type="entry name" value="PTP_cat"/>
</dbReference>
<dbReference type="InterPro" id="IPR050561">
    <property type="entry name" value="PTP"/>
</dbReference>
<feature type="domain" description="Tyrosine-protein phosphatase" evidence="7">
    <location>
        <begin position="222"/>
        <end position="271"/>
    </location>
</feature>
<dbReference type="PROSITE" id="PS00383">
    <property type="entry name" value="TYR_PHOSPHATASE_1"/>
    <property type="match status" value="1"/>
</dbReference>
<feature type="domain" description="Tyrosine specific protein phosphatases" evidence="8">
    <location>
        <begin position="251"/>
        <end position="300"/>
    </location>
</feature>
<dbReference type="Gene3D" id="3.90.190.10">
    <property type="entry name" value="Protein tyrosine phosphatase superfamily"/>
    <property type="match status" value="2"/>
</dbReference>
<gene>
    <name evidence="9" type="ORF">TPC1_11653</name>
</gene>
<evidence type="ECO:0000313" key="9">
    <source>
        <dbReference type="EMBL" id="JAP95378.1"/>
    </source>
</evidence>
<keyword evidence="4" id="KW-0904">Protein phosphatase</keyword>
<dbReference type="SUPFAM" id="SSF52799">
    <property type="entry name" value="(Phosphotyrosine protein) phosphatases II"/>
    <property type="match status" value="2"/>
</dbReference>
<protein>
    <recommendedName>
        <fullName evidence="2">protein-tyrosine-phosphatase</fullName>
        <ecNumber evidence="2">3.1.3.48</ecNumber>
    </recommendedName>
</protein>
<reference evidence="9" key="1">
    <citation type="submission" date="2015-07" db="EMBL/GenBank/DDBJ databases">
        <title>Adaptation to a free-living lifestyle via gene acquisitions in the diplomonad Trepomonas sp. PC1.</title>
        <authorList>
            <person name="Xu F."/>
            <person name="Jerlstrom-Hultqvist J."/>
            <person name="Kolisko M."/>
            <person name="Simpson A.G.B."/>
            <person name="Roger A.J."/>
            <person name="Svard S.G."/>
            <person name="Andersson J.O."/>
        </authorList>
    </citation>
    <scope>NUCLEOTIDE SEQUENCE</scope>
    <source>
        <strain evidence="9">PC1</strain>
    </source>
</reference>
<name>A0A146KGW6_9EUKA</name>
<proteinExistence type="inferred from homology"/>
<keyword evidence="3" id="KW-0378">Hydrolase</keyword>
<dbReference type="InterPro" id="IPR029260">
    <property type="entry name" value="DSPn"/>
</dbReference>
<dbReference type="AlphaFoldDB" id="A0A146KGW6"/>
<evidence type="ECO:0000259" key="8">
    <source>
        <dbReference type="PROSITE" id="PS50056"/>
    </source>
</evidence>
<comment type="similarity">
    <text evidence="1">Belongs to the protein-tyrosine phosphatase family. Non-receptor class CDC14 subfamily.</text>
</comment>
<evidence type="ECO:0000256" key="1">
    <source>
        <dbReference type="ARBA" id="ARBA00007315"/>
    </source>
</evidence>
<feature type="domain" description="Tyrosine-protein phosphatase" evidence="6">
    <location>
        <begin position="169"/>
        <end position="313"/>
    </location>
</feature>
<feature type="non-terminal residue" evidence="9">
    <location>
        <position position="1"/>
    </location>
</feature>
<accession>A0A146KGW6</accession>
<organism evidence="9">
    <name type="scientific">Trepomonas sp. PC1</name>
    <dbReference type="NCBI Taxonomy" id="1076344"/>
    <lineage>
        <taxon>Eukaryota</taxon>
        <taxon>Metamonada</taxon>
        <taxon>Diplomonadida</taxon>
        <taxon>Hexamitidae</taxon>
        <taxon>Hexamitinae</taxon>
        <taxon>Trepomonas</taxon>
    </lineage>
</organism>
<dbReference type="PANTHER" id="PTHR23339">
    <property type="entry name" value="TYROSINE SPECIFIC PROTEIN PHOSPHATASE AND DUAL SPECIFICITY PROTEIN PHOSPHATASE"/>
    <property type="match status" value="1"/>
</dbReference>
<dbReference type="Pfam" id="PF14671">
    <property type="entry name" value="DSPn"/>
    <property type="match status" value="1"/>
</dbReference>
<evidence type="ECO:0000259" key="6">
    <source>
        <dbReference type="PROSITE" id="PS50054"/>
    </source>
</evidence>
<feature type="region of interest" description="Disordered" evidence="5">
    <location>
        <begin position="364"/>
        <end position="387"/>
    </location>
</feature>
<dbReference type="EMBL" id="GDID01001228">
    <property type="protein sequence ID" value="JAP95378.1"/>
    <property type="molecule type" value="Transcribed_RNA"/>
</dbReference>
<evidence type="ECO:0000256" key="4">
    <source>
        <dbReference type="ARBA" id="ARBA00022912"/>
    </source>
</evidence>
<dbReference type="SMART" id="SM00404">
    <property type="entry name" value="PTPc_motif"/>
    <property type="match status" value="1"/>
</dbReference>
<dbReference type="EC" id="3.1.3.48" evidence="2"/>
<dbReference type="Pfam" id="PF22785">
    <property type="entry name" value="Tc-R-P"/>
    <property type="match status" value="1"/>
</dbReference>
<dbReference type="PROSITE" id="PS50055">
    <property type="entry name" value="TYR_PHOSPHATASE_PTP"/>
    <property type="match status" value="1"/>
</dbReference>